<keyword evidence="3" id="KW-0378">Hydrolase</keyword>
<keyword evidence="4" id="KW-0720">Serine protease</keyword>
<keyword evidence="8" id="KW-1185">Reference proteome</keyword>
<feature type="chain" id="PRO_5003021410" description="Peptidase S1 and S6 chymotrypsin/Hap" evidence="6">
    <location>
        <begin position="24"/>
        <end position="432"/>
    </location>
</feature>
<proteinExistence type="inferred from homology"/>
<dbReference type="eggNOG" id="ENOG5030J6H">
    <property type="taxonomic scope" value="Bacteria"/>
</dbReference>
<name>D1C0G9_XYLCX</name>
<reference evidence="7 8" key="2">
    <citation type="journal article" date="2010" name="Stand. Genomic Sci.">
        <title>Complete genome sequence of Xylanimonas cellulosilytica type strain (XIL07).</title>
        <authorList>
            <person name="Foster B."/>
            <person name="Pukall R."/>
            <person name="Abt B."/>
            <person name="Nolan M."/>
            <person name="Glavina Del Rio T."/>
            <person name="Chen F."/>
            <person name="Lucas S."/>
            <person name="Tice H."/>
            <person name="Pitluck S."/>
            <person name="Cheng J.-F."/>
            <person name="Chertkov O."/>
            <person name="Brettin T."/>
            <person name="Han C."/>
            <person name="Detter J.C."/>
            <person name="Bruce D."/>
            <person name="Goodwin L."/>
            <person name="Ivanova N."/>
            <person name="Mavromatis K."/>
            <person name="Pati A."/>
            <person name="Mikhailova N."/>
            <person name="Chen A."/>
            <person name="Palaniappan K."/>
            <person name="Land M."/>
            <person name="Hauser L."/>
            <person name="Chang Y.-J."/>
            <person name="Jeffries C.D."/>
            <person name="Chain P."/>
            <person name="Rohde M."/>
            <person name="Goeker M."/>
            <person name="Bristow J."/>
            <person name="Eisen J.A."/>
            <person name="Markowitz V."/>
            <person name="Hugenholtz P."/>
            <person name="Kyrpides N.C."/>
            <person name="Klenk H.-P."/>
            <person name="Lapidus A."/>
        </authorList>
    </citation>
    <scope>NUCLEOTIDE SEQUENCE [LARGE SCALE GENOMIC DNA]</scope>
    <source>
        <strain evidence="8">DSM 15894 / CECT 5975 / LMG 20990 / XIL07</strain>
    </source>
</reference>
<keyword evidence="5" id="KW-1015">Disulfide bond</keyword>
<keyword evidence="6" id="KW-0732">Signal</keyword>
<evidence type="ECO:0000313" key="8">
    <source>
        <dbReference type="Proteomes" id="UP000002255"/>
    </source>
</evidence>
<dbReference type="SUPFAM" id="SSF50494">
    <property type="entry name" value="Trypsin-like serine proteases"/>
    <property type="match status" value="1"/>
</dbReference>
<keyword evidence="2" id="KW-0645">Protease</keyword>
<feature type="signal peptide" evidence="6">
    <location>
        <begin position="1"/>
        <end position="23"/>
    </location>
</feature>
<organism evidence="7 8">
    <name type="scientific">Xylanimonas cellulosilytica (strain DSM 15894 / JCM 12276 / CECT 5975 / KCTC 9989 / LMG 20990 / NBRC 107835 / XIL07)</name>
    <dbReference type="NCBI Taxonomy" id="446471"/>
    <lineage>
        <taxon>Bacteria</taxon>
        <taxon>Bacillati</taxon>
        <taxon>Actinomycetota</taxon>
        <taxon>Actinomycetes</taxon>
        <taxon>Micrococcales</taxon>
        <taxon>Promicromonosporaceae</taxon>
        <taxon>Xylanimonas</taxon>
    </lineage>
</organism>
<evidence type="ECO:0008006" key="9">
    <source>
        <dbReference type="Google" id="ProtNLM"/>
    </source>
</evidence>
<sequence length="432" mass="44267">MITRRIAATAALSALLVSGLAAASYGSDSDQARIKAPAGDHVAIGSGTGNDRADDLGLLGLPPVPEEMSRLASDLMETYGDDARFASAEVTRDRSQLIVHWHGAMSNALAETLNTAPMVPVVVEQTPYLPGDVRAAAEQLAQDPRVAMVAVAPDASSLTVALSPGISSQQSARGSITADVDFPVTFETNAPVAATTRQNDINYHLGGARIALFDDPWIRAECTTAFAVVEPDTGTQGMLTAAHCGGVGSVWITSDGTFAYSYGPITERSTSVDGAVIASGWSQPYVWTGSWDSNTYAPVHGQRSPYVGQEICYSGSFSGTSCANVVEAISVNYNLGGDLTSLTAGFRTEHPDGLPVAGNGDSGGAAYEITAAAGGAQRKAVGIISAIPVDSGTTCNGVPGGDSNGRRCSSIVYSASVTALGAELGWAVQAAS</sequence>
<evidence type="ECO:0000256" key="6">
    <source>
        <dbReference type="SAM" id="SignalP"/>
    </source>
</evidence>
<evidence type="ECO:0000256" key="2">
    <source>
        <dbReference type="ARBA" id="ARBA00022670"/>
    </source>
</evidence>
<reference evidence="8" key="1">
    <citation type="submission" date="2009-11" db="EMBL/GenBank/DDBJ databases">
        <title>The complete chromosome of Xylanimonas cellulosilytica DSM 15894.</title>
        <authorList>
            <consortium name="US DOE Joint Genome Institute (JGI-PGF)"/>
            <person name="Lucas S."/>
            <person name="Copeland A."/>
            <person name="Lapidus A."/>
            <person name="Glavina del Rio T."/>
            <person name="Dalin E."/>
            <person name="Tice H."/>
            <person name="Bruce D."/>
            <person name="Goodwin L."/>
            <person name="Pitluck S."/>
            <person name="Kyrpides N."/>
            <person name="Mavromatis K."/>
            <person name="Ivanova N."/>
            <person name="Mikhailova N."/>
            <person name="Foster B."/>
            <person name="Clum A."/>
            <person name="Brettin T."/>
            <person name="Detter J.C."/>
            <person name="Han C."/>
            <person name="Larimer F."/>
            <person name="Land M."/>
            <person name="Hauser L."/>
            <person name="Markowitz V."/>
            <person name="Cheng J.F."/>
            <person name="Hugenholtz P."/>
            <person name="Woyke T."/>
            <person name="Wu D."/>
            <person name="Gehrich-Schroeter G."/>
            <person name="Schneider S."/>
            <person name="Pukall S.R."/>
            <person name="Klenk H.P."/>
            <person name="Eisen J.A."/>
        </authorList>
    </citation>
    <scope>NUCLEOTIDE SEQUENCE [LARGE SCALE GENOMIC DNA]</scope>
    <source>
        <strain evidence="8">DSM 15894 / CECT 5975 / LMG 20990 / XIL07</strain>
    </source>
</reference>
<evidence type="ECO:0000256" key="4">
    <source>
        <dbReference type="ARBA" id="ARBA00022825"/>
    </source>
</evidence>
<comment type="similarity">
    <text evidence="1">Belongs to the peptidase S1 family.</text>
</comment>
<gene>
    <name evidence="7" type="ordered locus">Xcel_3172</name>
</gene>
<evidence type="ECO:0000313" key="7">
    <source>
        <dbReference type="EMBL" id="ACZ32172.1"/>
    </source>
</evidence>
<evidence type="ECO:0000256" key="3">
    <source>
        <dbReference type="ARBA" id="ARBA00022801"/>
    </source>
</evidence>
<dbReference type="GO" id="GO:0004252">
    <property type="term" value="F:serine-type endopeptidase activity"/>
    <property type="evidence" value="ECO:0007669"/>
    <property type="project" value="InterPro"/>
</dbReference>
<protein>
    <recommendedName>
        <fullName evidence="9">Peptidase S1 and S6 chymotrypsin/Hap</fullName>
    </recommendedName>
</protein>
<dbReference type="KEGG" id="xce:Xcel_3172"/>
<evidence type="ECO:0000256" key="5">
    <source>
        <dbReference type="ARBA" id="ARBA00023157"/>
    </source>
</evidence>
<dbReference type="EMBL" id="CP001821">
    <property type="protein sequence ID" value="ACZ32172.1"/>
    <property type="molecule type" value="Genomic_DNA"/>
</dbReference>
<dbReference type="OrthoDB" id="5125436at2"/>
<dbReference type="HOGENOM" id="CLU_634506_0_0_11"/>
<evidence type="ECO:0000256" key="1">
    <source>
        <dbReference type="ARBA" id="ARBA00007664"/>
    </source>
</evidence>
<dbReference type="Gene3D" id="2.40.10.10">
    <property type="entry name" value="Trypsin-like serine proteases"/>
    <property type="match status" value="2"/>
</dbReference>
<dbReference type="InterPro" id="IPR001316">
    <property type="entry name" value="Pept_S1A_streptogrisin"/>
</dbReference>
<dbReference type="Proteomes" id="UP000002255">
    <property type="component" value="Chromosome"/>
</dbReference>
<dbReference type="RefSeq" id="WP_012879914.1">
    <property type="nucleotide sequence ID" value="NC_013530.1"/>
</dbReference>
<accession>D1C0G9</accession>
<dbReference type="InterPro" id="IPR043504">
    <property type="entry name" value="Peptidase_S1_PA_chymotrypsin"/>
</dbReference>
<dbReference type="InterPro" id="IPR009003">
    <property type="entry name" value="Peptidase_S1_PA"/>
</dbReference>
<dbReference type="AlphaFoldDB" id="D1C0G9"/>
<dbReference type="PRINTS" id="PR00861">
    <property type="entry name" value="ALYTICPTASE"/>
</dbReference>
<dbReference type="GO" id="GO:0006508">
    <property type="term" value="P:proteolysis"/>
    <property type="evidence" value="ECO:0007669"/>
    <property type="project" value="UniProtKB-KW"/>
</dbReference>